<dbReference type="InterPro" id="IPR041442">
    <property type="entry name" value="PIH1D1/2/3_CS-like"/>
</dbReference>
<feature type="non-terminal residue" evidence="6">
    <location>
        <position position="1"/>
    </location>
</feature>
<feature type="domain" description="PIH1 N-terminal" evidence="4">
    <location>
        <begin position="44"/>
        <end position="193"/>
    </location>
</feature>
<dbReference type="GO" id="GO:0097255">
    <property type="term" value="C:R2TP complex"/>
    <property type="evidence" value="ECO:0007669"/>
    <property type="project" value="TreeGrafter"/>
</dbReference>
<dbReference type="PANTHER" id="PTHR22997:SF0">
    <property type="entry name" value="PIH1 DOMAIN-CONTAINING PROTEIN 1"/>
    <property type="match status" value="1"/>
</dbReference>
<dbReference type="GO" id="GO:0005737">
    <property type="term" value="C:cytoplasm"/>
    <property type="evidence" value="ECO:0007669"/>
    <property type="project" value="TreeGrafter"/>
</dbReference>
<sequence length="350" mass="40158">SKSIFLDADSSIMENNLKFVKNEFEEELNSMFSSMNSSAPDSSTHQNTKIVKPKPGFCIKAYKQSDNEKFFINICHTEDIPPPEDITENELLQILNDESPSTFKIPMSITVPRTTVDKSNNECQVTDIAINSKFFQKIETGCLMRDFLLTIVFEGIGNKYGITIREDNWCILKNRKNIDKLIAHSIKNRDVKQVLESYKRPTDDQKDVLQQLQTQEQGAGKRSLIEEINPNDNVKEKKNRKNNEKLSEFSYKPNATKVAISQANTTKPDYRLFCMPAEGKVEQLVGEFYLPECISSNEITLDVGGDRIMIEVRKRGYLLDAFVNYTIDNNQIKAHFNRENRMLKVVMPCI</sequence>
<organism evidence="6">
    <name type="scientific">Corethrella appendiculata</name>
    <dbReference type="NCBI Taxonomy" id="1370023"/>
    <lineage>
        <taxon>Eukaryota</taxon>
        <taxon>Metazoa</taxon>
        <taxon>Ecdysozoa</taxon>
        <taxon>Arthropoda</taxon>
        <taxon>Hexapoda</taxon>
        <taxon>Insecta</taxon>
        <taxon>Pterygota</taxon>
        <taxon>Neoptera</taxon>
        <taxon>Endopterygota</taxon>
        <taxon>Diptera</taxon>
        <taxon>Nematocera</taxon>
        <taxon>Culicoidea</taxon>
        <taxon>Chaoboridae</taxon>
        <taxon>Corethrella</taxon>
    </lineage>
</organism>
<proteinExistence type="evidence at transcript level"/>
<dbReference type="AlphaFoldDB" id="U5EZW3"/>
<reference evidence="6" key="1">
    <citation type="journal article" date="2014" name="Insect Biochem. Mol. Biol.">
        <title>An insight into the sialome of the frog biting fly, Corethrella appendiculata.</title>
        <authorList>
            <person name="Ribeiro J.M.C."/>
            <person name="Chagas A.C."/>
            <person name="Pham V.M."/>
            <person name="Lounibos L.P."/>
            <person name="Calvo E."/>
        </authorList>
    </citation>
    <scope>NUCLEOTIDE SEQUENCE</scope>
    <source>
        <tissue evidence="6">Salivary glands</tissue>
    </source>
</reference>
<feature type="domain" description="PIH1D1/2/3 CS-like" evidence="5">
    <location>
        <begin position="278"/>
        <end position="348"/>
    </location>
</feature>
<comment type="function">
    <text evidence="3">Involved in the assembly of C/D box small nucleolar ribonucleoprotein (snoRNP) particles. Recruits the SWI/SNF complex to the core promoter of rRNA genes and enhances pre-rRNA transcription. Mediates interaction of TELO2 with the R2TP complex which is necessary for the stability of MTOR and SMG1. Positively regulates the assembly and activity of the mTORC1 complex.</text>
</comment>
<evidence type="ECO:0000313" key="6">
    <source>
        <dbReference type="EMBL" id="JAB59850.1"/>
    </source>
</evidence>
<evidence type="ECO:0000256" key="3">
    <source>
        <dbReference type="ARBA" id="ARBA00046233"/>
    </source>
</evidence>
<comment type="similarity">
    <text evidence="1">Belongs to the PIH1 family.</text>
</comment>
<dbReference type="GO" id="GO:0006364">
    <property type="term" value="P:rRNA processing"/>
    <property type="evidence" value="ECO:0007669"/>
    <property type="project" value="TreeGrafter"/>
</dbReference>
<dbReference type="Pfam" id="PF08190">
    <property type="entry name" value="PIH1"/>
    <property type="match status" value="1"/>
</dbReference>
<evidence type="ECO:0000259" key="4">
    <source>
        <dbReference type="Pfam" id="PF08190"/>
    </source>
</evidence>
<dbReference type="PANTHER" id="PTHR22997">
    <property type="entry name" value="PIH1 DOMAIN-CONTAINING PROTEIN 1"/>
    <property type="match status" value="1"/>
</dbReference>
<dbReference type="EMBL" id="GANO01000021">
    <property type="protein sequence ID" value="JAB59850.1"/>
    <property type="molecule type" value="mRNA"/>
</dbReference>
<name>U5EZW3_9DIPT</name>
<dbReference type="Pfam" id="PF18201">
    <property type="entry name" value="PIH1_CS"/>
    <property type="match status" value="1"/>
</dbReference>
<dbReference type="InterPro" id="IPR012981">
    <property type="entry name" value="PIH1_N"/>
</dbReference>
<evidence type="ECO:0000259" key="5">
    <source>
        <dbReference type="Pfam" id="PF18201"/>
    </source>
</evidence>
<dbReference type="InterPro" id="IPR050734">
    <property type="entry name" value="PIH1/Kintoun_subfamily"/>
</dbReference>
<protein>
    <recommendedName>
        <fullName evidence="2">PIH1 domain-containing protein 1</fullName>
    </recommendedName>
</protein>
<evidence type="ECO:0000256" key="1">
    <source>
        <dbReference type="ARBA" id="ARBA00008511"/>
    </source>
</evidence>
<evidence type="ECO:0000256" key="2">
    <source>
        <dbReference type="ARBA" id="ARBA00040540"/>
    </source>
</evidence>
<accession>U5EZW3</accession>
<dbReference type="GO" id="GO:1990904">
    <property type="term" value="C:ribonucleoprotein complex"/>
    <property type="evidence" value="ECO:0007669"/>
    <property type="project" value="TreeGrafter"/>
</dbReference>
<dbReference type="GO" id="GO:0000492">
    <property type="term" value="P:box C/D snoRNP assembly"/>
    <property type="evidence" value="ECO:0007669"/>
    <property type="project" value="TreeGrafter"/>
</dbReference>